<evidence type="ECO:0008006" key="3">
    <source>
        <dbReference type="Google" id="ProtNLM"/>
    </source>
</evidence>
<organism evidence="1 2">
    <name type="scientific">Leptospira brenneri</name>
    <dbReference type="NCBI Taxonomy" id="2023182"/>
    <lineage>
        <taxon>Bacteria</taxon>
        <taxon>Pseudomonadati</taxon>
        <taxon>Spirochaetota</taxon>
        <taxon>Spirochaetia</taxon>
        <taxon>Leptospirales</taxon>
        <taxon>Leptospiraceae</taxon>
        <taxon>Leptospira</taxon>
    </lineage>
</organism>
<dbReference type="InterPro" id="IPR021866">
    <property type="entry name" value="SpoIIAA-like"/>
</dbReference>
<comment type="caution">
    <text evidence="1">The sequence shown here is derived from an EMBL/GenBank/DDBJ whole genome shotgun (WGS) entry which is preliminary data.</text>
</comment>
<evidence type="ECO:0000313" key="2">
    <source>
        <dbReference type="Proteomes" id="UP000297891"/>
    </source>
</evidence>
<dbReference type="EMBL" id="RQFP01000001">
    <property type="protein sequence ID" value="TGK95572.1"/>
    <property type="molecule type" value="Genomic_DNA"/>
</dbReference>
<gene>
    <name evidence="1" type="ORF">EHQ30_02740</name>
</gene>
<evidence type="ECO:0000313" key="1">
    <source>
        <dbReference type="EMBL" id="TGK95572.1"/>
    </source>
</evidence>
<keyword evidence="2" id="KW-1185">Reference proteome</keyword>
<dbReference type="OrthoDB" id="852169at2"/>
<dbReference type="AlphaFoldDB" id="A0A2M9XZ29"/>
<dbReference type="Pfam" id="PF11964">
    <property type="entry name" value="SpoIIAA-like"/>
    <property type="match status" value="1"/>
</dbReference>
<reference evidence="1" key="1">
    <citation type="journal article" date="2019" name="PLoS Negl. Trop. Dis.">
        <title>Revisiting the worldwide diversity of Leptospira species in the environment.</title>
        <authorList>
            <person name="Vincent A.T."/>
            <person name="Schiettekatte O."/>
            <person name="Bourhy P."/>
            <person name="Veyrier F.J."/>
            <person name="Picardeau M."/>
        </authorList>
    </citation>
    <scope>NUCLEOTIDE SEQUENCE [LARGE SCALE GENOMIC DNA]</scope>
    <source>
        <strain evidence="1">201800277</strain>
    </source>
</reference>
<accession>A0A2M9XZ29</accession>
<name>A0A2M9XZ29_9LEPT</name>
<dbReference type="Proteomes" id="UP000297891">
    <property type="component" value="Unassembled WGS sequence"/>
</dbReference>
<sequence length="130" mass="14646">MIIFQCPTAVTEYLEDKKIVVLTQTGKNTGADLKDSLNKGVDALIQNKAVKWLSDNRNMGTHTAEDVEWLNNDWTPRAIKAGWKKWALVQPQSALSAMSEKNLVDFFATNGIEVKIFESPEEGYQWLDSV</sequence>
<protein>
    <recommendedName>
        <fullName evidence="3">STAS/SEC14 domain-containing protein</fullName>
    </recommendedName>
</protein>
<dbReference type="RefSeq" id="WP_100791782.1">
    <property type="nucleotide sequence ID" value="NZ_NPDQ01000007.1"/>
</dbReference>
<proteinExistence type="predicted"/>